<comment type="caution">
    <text evidence="1">The sequence shown here is derived from an EMBL/GenBank/DDBJ whole genome shotgun (WGS) entry which is preliminary data.</text>
</comment>
<name>A0A6L9MIC3_9HYPH</name>
<dbReference type="EMBL" id="JAAAMJ010000008">
    <property type="protein sequence ID" value="NDV87535.1"/>
    <property type="molecule type" value="Genomic_DNA"/>
</dbReference>
<dbReference type="InterPro" id="IPR050194">
    <property type="entry name" value="Glycosyltransferase_grp1"/>
</dbReference>
<protein>
    <submittedName>
        <fullName evidence="1">Glycosyltransferase</fullName>
    </submittedName>
</protein>
<dbReference type="PANTHER" id="PTHR45947">
    <property type="entry name" value="SULFOQUINOVOSYL TRANSFERASE SQD2"/>
    <property type="match status" value="1"/>
</dbReference>
<keyword evidence="1" id="KW-0808">Transferase</keyword>
<dbReference type="Pfam" id="PF13692">
    <property type="entry name" value="Glyco_trans_1_4"/>
    <property type="match status" value="1"/>
</dbReference>
<sequence length="386" mass="40901">MKVAFYAPMKALDDPTPSGDRTVGRLLVAALRKAGHDVVVPSRLRSYDRGDPARQRRLRDLGRRVADRLVARHAGQGRPFDLWFTYHLYHKAPDWIGPHVAGSLGIPYVVAEASVAGKQRGGLWQPGYEASLAALARAELVIGFNPADRPGVRAHLQPQTRYLDLPPFVDTRPFAAATGTRGATRAKLAARHGLDPALPWLVTVAMMRDDQKLASYRVLAAALAMIDTPRFQLLLIGAGPAEAAVRAAFAPLGARVAFHGAADPDAVPELYAAADLYVWPAIKESWSMAFIEAQAAGLPVVAGRSGGVAGVVEDGVTGFLAAAGDADGFAAGVRRLLDPATRSAMGRAAAKRALAHHDIDRAAARLDEALRTVVAAGNAPRQAVAV</sequence>
<keyword evidence="2" id="KW-1185">Reference proteome</keyword>
<dbReference type="Proteomes" id="UP000476332">
    <property type="component" value="Unassembled WGS sequence"/>
</dbReference>
<gene>
    <name evidence="1" type="ORF">GTW51_12580</name>
</gene>
<dbReference type="CDD" id="cd03801">
    <property type="entry name" value="GT4_PimA-like"/>
    <property type="match status" value="1"/>
</dbReference>
<dbReference type="AlphaFoldDB" id="A0A6L9MIC3"/>
<dbReference type="PANTHER" id="PTHR45947:SF3">
    <property type="entry name" value="SULFOQUINOVOSYL TRANSFERASE SQD2"/>
    <property type="match status" value="1"/>
</dbReference>
<accession>A0A6L9MIC3</accession>
<reference evidence="1 2" key="1">
    <citation type="submission" date="2020-01" db="EMBL/GenBank/DDBJ databases">
        <title>Genomes of bacteria type strains.</title>
        <authorList>
            <person name="Chen J."/>
            <person name="Zhu S."/>
            <person name="Chen J."/>
        </authorList>
    </citation>
    <scope>NUCLEOTIDE SEQUENCE [LARGE SCALE GENOMIC DNA]</scope>
    <source>
        <strain evidence="1 2">KCTC 52919</strain>
    </source>
</reference>
<dbReference type="GO" id="GO:0016757">
    <property type="term" value="F:glycosyltransferase activity"/>
    <property type="evidence" value="ECO:0007669"/>
    <property type="project" value="TreeGrafter"/>
</dbReference>
<proteinExistence type="predicted"/>
<dbReference type="Gene3D" id="3.40.50.2000">
    <property type="entry name" value="Glycogen Phosphorylase B"/>
    <property type="match status" value="2"/>
</dbReference>
<dbReference type="RefSeq" id="WP_163044279.1">
    <property type="nucleotide sequence ID" value="NZ_JAAAMJ010000008.1"/>
</dbReference>
<organism evidence="1 2">
    <name type="scientific">Aurantimonas aggregata</name>
    <dbReference type="NCBI Taxonomy" id="2047720"/>
    <lineage>
        <taxon>Bacteria</taxon>
        <taxon>Pseudomonadati</taxon>
        <taxon>Pseudomonadota</taxon>
        <taxon>Alphaproteobacteria</taxon>
        <taxon>Hyphomicrobiales</taxon>
        <taxon>Aurantimonadaceae</taxon>
        <taxon>Aurantimonas</taxon>
    </lineage>
</organism>
<evidence type="ECO:0000313" key="1">
    <source>
        <dbReference type="EMBL" id="NDV87535.1"/>
    </source>
</evidence>
<evidence type="ECO:0000313" key="2">
    <source>
        <dbReference type="Proteomes" id="UP000476332"/>
    </source>
</evidence>
<dbReference type="SUPFAM" id="SSF53756">
    <property type="entry name" value="UDP-Glycosyltransferase/glycogen phosphorylase"/>
    <property type="match status" value="1"/>
</dbReference>